<reference evidence="3 4" key="1">
    <citation type="journal article" date="2015" name="Sci. Rep.">
        <title>Genome of the facultative scuticociliatosis pathogen Pseudocohnilembus persalinus provides insight into its virulence through horizontal gene transfer.</title>
        <authorList>
            <person name="Xiong J."/>
            <person name="Wang G."/>
            <person name="Cheng J."/>
            <person name="Tian M."/>
            <person name="Pan X."/>
            <person name="Warren A."/>
            <person name="Jiang C."/>
            <person name="Yuan D."/>
            <person name="Miao W."/>
        </authorList>
    </citation>
    <scope>NUCLEOTIDE SEQUENCE [LARGE SCALE GENOMIC DNA]</scope>
    <source>
        <strain evidence="3">36N120E</strain>
    </source>
</reference>
<feature type="coiled-coil region" evidence="1">
    <location>
        <begin position="379"/>
        <end position="460"/>
    </location>
</feature>
<dbReference type="AlphaFoldDB" id="A0A0V0R090"/>
<feature type="compositionally biased region" description="Polar residues" evidence="2">
    <location>
        <begin position="93"/>
        <end position="113"/>
    </location>
</feature>
<dbReference type="EMBL" id="LDAU01000082">
    <property type="protein sequence ID" value="KRX07589.1"/>
    <property type="molecule type" value="Genomic_DNA"/>
</dbReference>
<feature type="coiled-coil region" evidence="1">
    <location>
        <begin position="641"/>
        <end position="758"/>
    </location>
</feature>
<dbReference type="InParanoid" id="A0A0V0R090"/>
<feature type="coiled-coil region" evidence="1">
    <location>
        <begin position="184"/>
        <end position="261"/>
    </location>
</feature>
<dbReference type="Proteomes" id="UP000054937">
    <property type="component" value="Unassembled WGS sequence"/>
</dbReference>
<feature type="compositionally biased region" description="Low complexity" evidence="2">
    <location>
        <begin position="133"/>
        <end position="166"/>
    </location>
</feature>
<name>A0A0V0R090_PSEPJ</name>
<gene>
    <name evidence="3" type="ORF">PPERSA_11138</name>
</gene>
<evidence type="ECO:0000313" key="4">
    <source>
        <dbReference type="Proteomes" id="UP000054937"/>
    </source>
</evidence>
<keyword evidence="1" id="KW-0175">Coiled coil</keyword>
<organism evidence="3 4">
    <name type="scientific">Pseudocohnilembus persalinus</name>
    <name type="common">Ciliate</name>
    <dbReference type="NCBI Taxonomy" id="266149"/>
    <lineage>
        <taxon>Eukaryota</taxon>
        <taxon>Sar</taxon>
        <taxon>Alveolata</taxon>
        <taxon>Ciliophora</taxon>
        <taxon>Intramacronucleata</taxon>
        <taxon>Oligohymenophorea</taxon>
        <taxon>Scuticociliatia</taxon>
        <taxon>Philasterida</taxon>
        <taxon>Pseudocohnilembidae</taxon>
        <taxon>Pseudocohnilembus</taxon>
    </lineage>
</organism>
<protein>
    <submittedName>
        <fullName evidence="3">Uncharacterized protein</fullName>
    </submittedName>
</protein>
<keyword evidence="4" id="KW-1185">Reference proteome</keyword>
<comment type="caution">
    <text evidence="3">The sequence shown here is derived from an EMBL/GenBank/DDBJ whole genome shotgun (WGS) entry which is preliminary data.</text>
</comment>
<accession>A0A0V0R090</accession>
<feature type="region of interest" description="Disordered" evidence="2">
    <location>
        <begin position="84"/>
        <end position="166"/>
    </location>
</feature>
<evidence type="ECO:0000256" key="1">
    <source>
        <dbReference type="SAM" id="Coils"/>
    </source>
</evidence>
<evidence type="ECO:0000256" key="2">
    <source>
        <dbReference type="SAM" id="MobiDB-lite"/>
    </source>
</evidence>
<evidence type="ECO:0000313" key="3">
    <source>
        <dbReference type="EMBL" id="KRX07589.1"/>
    </source>
</evidence>
<proteinExistence type="predicted"/>
<sequence length="857" mass="103488">MQELGLTEKYFRNVNSEIKKLHSDYNMDPNLKRLHVDHHKKRMDTGFKKISERRQKYIVSENIKNQLNEKYDKEKYFDTMLEQEKDKEKELSNRNSQKNIMVSQYLNPNQSNNLRKKSQFSRQQMLQKDLIESSSENNNNNKNNKNYNNNKNKENNNNNDNDNSSKISYDFKVQNEFRNPIYQLDRLEERNKRQQQAKIKQAQIAISQEDRRQQLDLKDMERPVKALLNKYNYEKKQEQEKEQKRQVLERKLDQMKDEDERKALIKQKNYQEYIDYIKYKREINGKFYKQEYENQKQKKIELKNYLAENQENSKIRKYNIDIIDGINQDLLLIKDELYQYSEIIQYKGKNQRILKVQQIENNRNYDLKSLKEQDLRKRKNLYDQQQQIQLQQLQNLENNSDQQQIQQQQYKIQQQQQEIDEKNEKKSEQELIEEKFWLYVYKIKEELQVYQKKLQSQEIQQVSKTYSKKDSTDILLKQLLSIFSKSEDYYRKKNTQNQAKNQNQNQNQIYNNNISYLGSSQKYLQNDLGGLQKNGKFRSISLNNFSQFQKNAKLKSINQTQIRQQQQQNLYNQGYNMGNQNKSNINKNFAYSAGKVLTTDIDHDFENLGTQELNQLKLDIAKEKAKVLSENNYSKVLYEYIEKEKKARQKMENKIRKEVIDLQKKIEQNEVLNDKKQENEINRQKQLQEEMQKKNEKEIRRIQYQQKKKEQQDYHVQLQKEKQYLRKLEQQEAEELRLREQKIKQTQLNEKMRMVQNNIMDKSQKQQMLQKARINYTMSLHDQSKTLEKDIQQYSQTIAKSNIQGDLQSYKKLMETGTKIHNKIMNNTVDPSFLVLHNNVHAFLTTAAGDNNISGNS</sequence>